<dbReference type="Pfam" id="PF06210">
    <property type="entry name" value="DUF1003"/>
    <property type="match status" value="1"/>
</dbReference>
<keyword evidence="1" id="KW-1133">Transmembrane helix</keyword>
<dbReference type="EMBL" id="CP032695">
    <property type="protein sequence ID" value="AYG62214.1"/>
    <property type="molecule type" value="Genomic_DNA"/>
</dbReference>
<keyword evidence="1" id="KW-0472">Membrane</keyword>
<name>A0A387G1I9_9HYPH</name>
<feature type="transmembrane region" description="Helical" evidence="1">
    <location>
        <begin position="88"/>
        <end position="111"/>
    </location>
</feature>
<sequence length="188" mass="21341">MKAVEPEIDSMEPTERELLGELRRLRRSSRFHPVDVRDPMEPISVGQRVADSVASVMGSWKFIIIQTLLLVAWISINLVAAGRSWDPYPFILLNLALSFQAAYAAPIIMMSQNRQQDIDRRAAENDYKINIKAELEIELLHEKIDELRAQEVLRLFEAVNSLADLFPQSRRSGRTDLAGAVEQQDATP</sequence>
<evidence type="ECO:0000256" key="1">
    <source>
        <dbReference type="SAM" id="Phobius"/>
    </source>
</evidence>
<dbReference type="PANTHER" id="PTHR41386:SF1">
    <property type="entry name" value="MEMBRANE PROTEIN"/>
    <property type="match status" value="1"/>
</dbReference>
<dbReference type="OrthoDB" id="9795736at2"/>
<dbReference type="KEGG" id="rjg:CCGE525_25645"/>
<reference evidence="2 3" key="1">
    <citation type="submission" date="2018-10" db="EMBL/GenBank/DDBJ databases">
        <title>Rhizobium etli, R. leguminosarum and a new Rhizobium genospecies from Phaseolus dumosus.</title>
        <authorList>
            <person name="Ramirez-Puebla S.T."/>
            <person name="Rogel-Hernandez M.A."/>
            <person name="Guerrero G."/>
            <person name="Ormeno-Orrillo E."/>
            <person name="Martinez-Romero J.C."/>
            <person name="Negrete-Yankelevich S."/>
            <person name="Martinez-Romero E."/>
        </authorList>
    </citation>
    <scope>NUCLEOTIDE SEQUENCE [LARGE SCALE GENOMIC DNA]</scope>
    <source>
        <strain evidence="2 3">CCGE525</strain>
        <plasmid evidence="3">prccge525c</plasmid>
    </source>
</reference>
<keyword evidence="3" id="KW-1185">Reference proteome</keyword>
<gene>
    <name evidence="2" type="ORF">CCGE525_25645</name>
</gene>
<proteinExistence type="predicted"/>
<accession>A0A387G1I9</accession>
<dbReference type="Proteomes" id="UP000282195">
    <property type="component" value="Plasmid pRCCGE525c"/>
</dbReference>
<keyword evidence="2" id="KW-0614">Plasmid</keyword>
<geneLocation type="plasmid" evidence="3">
    <name>prccge525c</name>
</geneLocation>
<dbReference type="InterPro" id="IPR010406">
    <property type="entry name" value="DUF1003"/>
</dbReference>
<keyword evidence="1" id="KW-0812">Transmembrane</keyword>
<protein>
    <submittedName>
        <fullName evidence="2">DUF1003 domain-containing protein</fullName>
    </submittedName>
</protein>
<dbReference type="PANTHER" id="PTHR41386">
    <property type="entry name" value="INTEGRAL MEMBRANE PROTEIN-RELATED"/>
    <property type="match status" value="1"/>
</dbReference>
<evidence type="ECO:0000313" key="2">
    <source>
        <dbReference type="EMBL" id="AYG62214.1"/>
    </source>
</evidence>
<organism evidence="2 3">
    <name type="scientific">Rhizobium jaguaris</name>
    <dbReference type="NCBI Taxonomy" id="1312183"/>
    <lineage>
        <taxon>Bacteria</taxon>
        <taxon>Pseudomonadati</taxon>
        <taxon>Pseudomonadota</taxon>
        <taxon>Alphaproteobacteria</taxon>
        <taxon>Hyphomicrobiales</taxon>
        <taxon>Rhizobiaceae</taxon>
        <taxon>Rhizobium/Agrobacterium group</taxon>
        <taxon>Rhizobium</taxon>
    </lineage>
</organism>
<evidence type="ECO:0000313" key="3">
    <source>
        <dbReference type="Proteomes" id="UP000282195"/>
    </source>
</evidence>
<feature type="transmembrane region" description="Helical" evidence="1">
    <location>
        <begin position="62"/>
        <end position="82"/>
    </location>
</feature>
<dbReference type="AlphaFoldDB" id="A0A387G1I9"/>